<feature type="transmembrane region" description="Helical" evidence="8">
    <location>
        <begin position="224"/>
        <end position="243"/>
    </location>
</feature>
<evidence type="ECO:0000256" key="5">
    <source>
        <dbReference type="ARBA" id="ARBA00023004"/>
    </source>
</evidence>
<evidence type="ECO:0000256" key="2">
    <source>
        <dbReference type="ARBA" id="ARBA00022617"/>
    </source>
</evidence>
<dbReference type="Proteomes" id="UP001642483">
    <property type="component" value="Unassembled WGS sequence"/>
</dbReference>
<evidence type="ECO:0000256" key="8">
    <source>
        <dbReference type="SAM" id="Phobius"/>
    </source>
</evidence>
<proteinExistence type="inferred from homology"/>
<dbReference type="PRINTS" id="PR00463">
    <property type="entry name" value="EP450I"/>
</dbReference>
<accession>A0ABP0GV74</accession>
<comment type="caution">
    <text evidence="9">The sequence shown here is derived from an EMBL/GenBank/DDBJ whole genome shotgun (WGS) entry which is preliminary data.</text>
</comment>
<dbReference type="EMBL" id="CAWYQH010000152">
    <property type="protein sequence ID" value="CAK8695502.1"/>
    <property type="molecule type" value="Genomic_DNA"/>
</dbReference>
<dbReference type="Pfam" id="PF00067">
    <property type="entry name" value="p450"/>
    <property type="match status" value="1"/>
</dbReference>
<keyword evidence="4 7" id="KW-0560">Oxidoreductase</keyword>
<dbReference type="InterPro" id="IPR017972">
    <property type="entry name" value="Cyt_P450_CS"/>
</dbReference>
<keyword evidence="2 7" id="KW-0349">Heme</keyword>
<keyword evidence="5 7" id="KW-0408">Iron</keyword>
<keyword evidence="7" id="KW-0503">Monooxygenase</keyword>
<evidence type="ECO:0008006" key="11">
    <source>
        <dbReference type="Google" id="ProtNLM"/>
    </source>
</evidence>
<evidence type="ECO:0000256" key="4">
    <source>
        <dbReference type="ARBA" id="ARBA00023002"/>
    </source>
</evidence>
<gene>
    <name evidence="9" type="ORF">CVLEPA_LOCUS28773</name>
</gene>
<organism evidence="9 10">
    <name type="scientific">Clavelina lepadiformis</name>
    <name type="common">Light-bulb sea squirt</name>
    <name type="synonym">Ascidia lepadiformis</name>
    <dbReference type="NCBI Taxonomy" id="159417"/>
    <lineage>
        <taxon>Eukaryota</taxon>
        <taxon>Metazoa</taxon>
        <taxon>Chordata</taxon>
        <taxon>Tunicata</taxon>
        <taxon>Ascidiacea</taxon>
        <taxon>Aplousobranchia</taxon>
        <taxon>Clavelinidae</taxon>
        <taxon>Clavelina</taxon>
    </lineage>
</organism>
<keyword evidence="8" id="KW-1133">Transmembrane helix</keyword>
<dbReference type="CDD" id="cd11055">
    <property type="entry name" value="CYP3A-like"/>
    <property type="match status" value="1"/>
</dbReference>
<dbReference type="InterPro" id="IPR001128">
    <property type="entry name" value="Cyt_P450"/>
</dbReference>
<comment type="similarity">
    <text evidence="1 7">Belongs to the cytochrome P450 family.</text>
</comment>
<dbReference type="InterPro" id="IPR050705">
    <property type="entry name" value="Cytochrome_P450_3A"/>
</dbReference>
<dbReference type="InterPro" id="IPR002401">
    <property type="entry name" value="Cyt_P450_E_grp-I"/>
</dbReference>
<dbReference type="PROSITE" id="PS00086">
    <property type="entry name" value="CYTOCHROME_P450"/>
    <property type="match status" value="1"/>
</dbReference>
<evidence type="ECO:0000256" key="3">
    <source>
        <dbReference type="ARBA" id="ARBA00022723"/>
    </source>
</evidence>
<keyword evidence="8" id="KW-0812">Transmembrane</keyword>
<dbReference type="InterPro" id="IPR036396">
    <property type="entry name" value="Cyt_P450_sf"/>
</dbReference>
<name>A0ABP0GV74_CLALP</name>
<comment type="function">
    <text evidence="6">Cytochromes P450 are a group of heme-thiolate monooxygenases. They oxidize a variety of structurally unrelated compounds, including steroids, fatty acids, and xenobiotics.</text>
</comment>
<dbReference type="PANTHER" id="PTHR24302:SF15">
    <property type="entry name" value="FATTY-ACID PEROXYGENASE"/>
    <property type="match status" value="1"/>
</dbReference>
<evidence type="ECO:0000256" key="1">
    <source>
        <dbReference type="ARBA" id="ARBA00010617"/>
    </source>
</evidence>
<dbReference type="PANTHER" id="PTHR24302">
    <property type="entry name" value="CYTOCHROME P450 FAMILY 3"/>
    <property type="match status" value="1"/>
</dbReference>
<dbReference type="SUPFAM" id="SSF48264">
    <property type="entry name" value="Cytochrome P450"/>
    <property type="match status" value="1"/>
</dbReference>
<dbReference type="Gene3D" id="1.10.630.10">
    <property type="entry name" value="Cytochrome P450"/>
    <property type="match status" value="1"/>
</dbReference>
<keyword evidence="3 7" id="KW-0479">Metal-binding</keyword>
<feature type="transmembrane region" description="Helical" evidence="8">
    <location>
        <begin position="6"/>
        <end position="29"/>
    </location>
</feature>
<keyword evidence="8" id="KW-0472">Membrane</keyword>
<evidence type="ECO:0000256" key="6">
    <source>
        <dbReference type="ARBA" id="ARBA00043906"/>
    </source>
</evidence>
<reference evidence="9 10" key="1">
    <citation type="submission" date="2024-02" db="EMBL/GenBank/DDBJ databases">
        <authorList>
            <person name="Daric V."/>
            <person name="Darras S."/>
        </authorList>
    </citation>
    <scope>NUCLEOTIDE SEQUENCE [LARGE SCALE GENOMIC DNA]</scope>
</reference>
<evidence type="ECO:0000256" key="7">
    <source>
        <dbReference type="RuleBase" id="RU000461"/>
    </source>
</evidence>
<keyword evidence="10" id="KW-1185">Reference proteome</keyword>
<sequence length="515" mass="59106">MWVMEIFSYTIVDVVVLLVTIVVLIRLYIHRQWQVLNKLNIPHTPPTISGFGNLGELKKDPDSIFIGDLKKKKIFGKVYGSYNGLRAAVTVHDPEILKQIFIKEFPIFSERIRSFAKINGKELNDGLNVVKGKKWKRIRNTLSPSFSASKLKDMLGIMEHCSNTLVKNLKRFAQKDEGRFDTKEMLGRFSLDVVCAAAFGTDAHTQEYEDGNPPKIVQVAQKTFNSTLIGSPIFILVFMFPWVEHILKFFNYSIFPTEVVKYFSSLVDVLLKRRKAGETTSRIDIMQMMLKSQISESEAVHGAHTGLTQNEIVGNSMILMLAGYETTANTLIFLCYNLATHKDAQRKSQKEIDDILREHGSMTYEAVNKLKFLTQCINETLRLYGPIPRNARYCNKDIKINGVQFLKDMEVIVPVYSLNHDEEFWDEPYQFRPERMEDMTKIDPIMFQPFGAGPRNCIGLRFAITEMKVVMFQLLKEFDIDVCHDTPSPPLELKCTSNMRPKEKIFLKVSPRKSA</sequence>
<evidence type="ECO:0000313" key="9">
    <source>
        <dbReference type="EMBL" id="CAK8695502.1"/>
    </source>
</evidence>
<protein>
    <recommendedName>
        <fullName evidence="11">Cytochrome P450</fullName>
    </recommendedName>
</protein>
<dbReference type="PRINTS" id="PR00385">
    <property type="entry name" value="P450"/>
</dbReference>
<evidence type="ECO:0000313" key="10">
    <source>
        <dbReference type="Proteomes" id="UP001642483"/>
    </source>
</evidence>